<dbReference type="OrthoDB" id="5298777at2"/>
<evidence type="ECO:0000259" key="2">
    <source>
        <dbReference type="SMART" id="SM00978"/>
    </source>
</evidence>
<gene>
    <name evidence="3" type="ORF">Lste_1603</name>
</gene>
<feature type="domain" description="Tim44-like" evidence="2">
    <location>
        <begin position="144"/>
        <end position="273"/>
    </location>
</feature>
<dbReference type="Proteomes" id="UP000054926">
    <property type="component" value="Unassembled WGS sequence"/>
</dbReference>
<proteinExistence type="predicted"/>
<accession>A0A0W0ZGR0</accession>
<feature type="transmembrane region" description="Helical" evidence="1">
    <location>
        <begin position="89"/>
        <end position="106"/>
    </location>
</feature>
<dbReference type="RefSeq" id="WP_058510536.1">
    <property type="nucleotide sequence ID" value="NZ_LNYY01000019.1"/>
</dbReference>
<dbReference type="InterPro" id="IPR007379">
    <property type="entry name" value="Tim44-like_dom"/>
</dbReference>
<dbReference type="InterPro" id="IPR032710">
    <property type="entry name" value="NTF2-like_dom_sf"/>
</dbReference>
<dbReference type="SUPFAM" id="SSF54427">
    <property type="entry name" value="NTF2-like"/>
    <property type="match status" value="1"/>
</dbReference>
<sequence>MRTFISYLLITLLSFGLFINEASAKRFGAGRSFGIQRSQSALSPNKVQKSSVMGQSTKNPSRWGGILSGLLIGGLLTSLFMGHGLGTGILTWLILGAAIFFIVGFFRKRMQPGFQSGQGQNRSFNQSPFSNFNQSFNSSSMGASGNADNDVAEYPAGFVPETFLREAKVTFNRLQAAYDQKNLQDLGEFTAPEVFAEIKMQLDERGDAPNKTDVITLEAELLDVSRQSNSLIASVRFTGSIKENDEPISPLDEIWHFRQFSNSPQWVVGGIQQDVFQP</sequence>
<name>A0A0W0ZGR0_9GAMM</name>
<dbReference type="PANTHER" id="PTHR41542:SF1">
    <property type="entry name" value="BLL5807 PROTEIN"/>
    <property type="match status" value="1"/>
</dbReference>
<keyword evidence="4" id="KW-1185">Reference proteome</keyword>
<dbReference type="STRING" id="947033.Lste_1603"/>
<dbReference type="PATRIC" id="fig|947033.5.peg.1701"/>
<protein>
    <submittedName>
        <fullName evidence="3">Transmembrane protein</fullName>
    </submittedName>
</protein>
<keyword evidence="1 3" id="KW-0812">Transmembrane</keyword>
<organism evidence="3 4">
    <name type="scientific">Legionella steelei</name>
    <dbReference type="NCBI Taxonomy" id="947033"/>
    <lineage>
        <taxon>Bacteria</taxon>
        <taxon>Pseudomonadati</taxon>
        <taxon>Pseudomonadota</taxon>
        <taxon>Gammaproteobacteria</taxon>
        <taxon>Legionellales</taxon>
        <taxon>Legionellaceae</taxon>
        <taxon>Legionella</taxon>
    </lineage>
</organism>
<keyword evidence="1" id="KW-0472">Membrane</keyword>
<evidence type="ECO:0000256" key="1">
    <source>
        <dbReference type="SAM" id="Phobius"/>
    </source>
</evidence>
<dbReference type="Pfam" id="PF04280">
    <property type="entry name" value="Tim44"/>
    <property type="match status" value="1"/>
</dbReference>
<dbReference type="SMART" id="SM00978">
    <property type="entry name" value="Tim44"/>
    <property type="match status" value="1"/>
</dbReference>
<reference evidence="3 4" key="1">
    <citation type="submission" date="2015-11" db="EMBL/GenBank/DDBJ databases">
        <title>Genomic analysis of 38 Legionella species identifies large and diverse effector repertoires.</title>
        <authorList>
            <person name="Burstein D."/>
            <person name="Amaro F."/>
            <person name="Zusman T."/>
            <person name="Lifshitz Z."/>
            <person name="Cohen O."/>
            <person name="Gilbert J.A."/>
            <person name="Pupko T."/>
            <person name="Shuman H.A."/>
            <person name="Segal G."/>
        </authorList>
    </citation>
    <scope>NUCLEOTIDE SEQUENCE [LARGE SCALE GENOMIC DNA]</scope>
    <source>
        <strain evidence="3 4">IMVS3376</strain>
    </source>
</reference>
<keyword evidence="1" id="KW-1133">Transmembrane helix</keyword>
<feature type="transmembrane region" description="Helical" evidence="1">
    <location>
        <begin position="63"/>
        <end position="82"/>
    </location>
</feature>
<dbReference type="EMBL" id="LNYY01000019">
    <property type="protein sequence ID" value="KTD68445.1"/>
    <property type="molecule type" value="Genomic_DNA"/>
</dbReference>
<dbReference type="AlphaFoldDB" id="A0A0W0ZGR0"/>
<evidence type="ECO:0000313" key="4">
    <source>
        <dbReference type="Proteomes" id="UP000054926"/>
    </source>
</evidence>
<dbReference type="PANTHER" id="PTHR41542">
    <property type="entry name" value="BLL5807 PROTEIN"/>
    <property type="match status" value="1"/>
</dbReference>
<comment type="caution">
    <text evidence="3">The sequence shown here is derived from an EMBL/GenBank/DDBJ whole genome shotgun (WGS) entry which is preliminary data.</text>
</comment>
<evidence type="ECO:0000313" key="3">
    <source>
        <dbReference type="EMBL" id="KTD68445.1"/>
    </source>
</evidence>